<dbReference type="InterPro" id="IPR051730">
    <property type="entry name" value="NASP-like"/>
</dbReference>
<protein>
    <recommendedName>
        <fullName evidence="8">Tetratricopeptide SHNi-TPR domain-containing protein</fullName>
    </recommendedName>
</protein>
<dbReference type="GO" id="GO:0034080">
    <property type="term" value="P:CENP-A containing chromatin assembly"/>
    <property type="evidence" value="ECO:0007669"/>
    <property type="project" value="TreeGrafter"/>
</dbReference>
<feature type="region of interest" description="Disordered" evidence="7">
    <location>
        <begin position="370"/>
        <end position="394"/>
    </location>
</feature>
<dbReference type="InterPro" id="IPR019734">
    <property type="entry name" value="TPR_rpt"/>
</dbReference>
<organism evidence="9 10">
    <name type="scientific">Umbelopsis vinacea</name>
    <dbReference type="NCBI Taxonomy" id="44442"/>
    <lineage>
        <taxon>Eukaryota</taxon>
        <taxon>Fungi</taxon>
        <taxon>Fungi incertae sedis</taxon>
        <taxon>Mucoromycota</taxon>
        <taxon>Mucoromycotina</taxon>
        <taxon>Umbelopsidomycetes</taxon>
        <taxon>Umbelopsidales</taxon>
        <taxon>Umbelopsidaceae</taxon>
        <taxon>Umbelopsis</taxon>
    </lineage>
</organism>
<accession>A0A8H7Q8D0</accession>
<dbReference type="SUPFAM" id="SSF48452">
    <property type="entry name" value="TPR-like"/>
    <property type="match status" value="1"/>
</dbReference>
<dbReference type="PANTHER" id="PTHR15081">
    <property type="entry name" value="NUCLEAR AUTOANTIGENIC SPERM PROTEIN NASP -RELATED"/>
    <property type="match status" value="1"/>
</dbReference>
<keyword evidence="4 6" id="KW-0802">TPR repeat</keyword>
<dbReference type="InterPro" id="IPR011990">
    <property type="entry name" value="TPR-like_helical_dom_sf"/>
</dbReference>
<dbReference type="Gene3D" id="1.25.40.10">
    <property type="entry name" value="Tetratricopeptide repeat domain"/>
    <property type="match status" value="1"/>
</dbReference>
<dbReference type="GO" id="GO:0042393">
    <property type="term" value="F:histone binding"/>
    <property type="evidence" value="ECO:0007669"/>
    <property type="project" value="TreeGrafter"/>
</dbReference>
<feature type="compositionally biased region" description="Basic and acidic residues" evidence="7">
    <location>
        <begin position="135"/>
        <end position="146"/>
    </location>
</feature>
<evidence type="ECO:0000256" key="3">
    <source>
        <dbReference type="ARBA" id="ARBA00022737"/>
    </source>
</evidence>
<dbReference type="InterPro" id="IPR019544">
    <property type="entry name" value="Tetratricopeptide_SHNi-TPR_dom"/>
</dbReference>
<evidence type="ECO:0000256" key="2">
    <source>
        <dbReference type="ARBA" id="ARBA00008402"/>
    </source>
</evidence>
<dbReference type="AlphaFoldDB" id="A0A8H7Q8D0"/>
<feature type="compositionally biased region" description="Acidic residues" evidence="7">
    <location>
        <begin position="147"/>
        <end position="169"/>
    </location>
</feature>
<evidence type="ECO:0000313" key="10">
    <source>
        <dbReference type="Proteomes" id="UP000612746"/>
    </source>
</evidence>
<evidence type="ECO:0000313" key="9">
    <source>
        <dbReference type="EMBL" id="KAG2187435.1"/>
    </source>
</evidence>
<dbReference type="GO" id="GO:0005654">
    <property type="term" value="C:nucleoplasm"/>
    <property type="evidence" value="ECO:0007669"/>
    <property type="project" value="TreeGrafter"/>
</dbReference>
<dbReference type="EMBL" id="JAEPRA010000003">
    <property type="protein sequence ID" value="KAG2187435.1"/>
    <property type="molecule type" value="Genomic_DNA"/>
</dbReference>
<comment type="subcellular location">
    <subcellularLocation>
        <location evidence="1">Nucleus</location>
    </subcellularLocation>
</comment>
<dbReference type="PANTHER" id="PTHR15081:SF1">
    <property type="entry name" value="NUCLEAR AUTOANTIGENIC SPERM PROTEIN"/>
    <property type="match status" value="1"/>
</dbReference>
<dbReference type="Pfam" id="PF10516">
    <property type="entry name" value="SHNi-TPR"/>
    <property type="match status" value="1"/>
</dbReference>
<comment type="caution">
    <text evidence="9">The sequence shown here is derived from an EMBL/GenBank/DDBJ whole genome shotgun (WGS) entry which is preliminary data.</text>
</comment>
<evidence type="ECO:0000256" key="4">
    <source>
        <dbReference type="ARBA" id="ARBA00022803"/>
    </source>
</evidence>
<sequence length="394" mass="43850">MIYSRMTATAKNSFKLLKFLLKLPNHIIPLMTSSEEKDSQQPTQEILAIIHEGSRAFSLHDYETATDKLGQACELLDNQFGELAPQCADAYFMYGKALLQNAIQQNSVLGNAAAEDSAAAEDTETQDVAVSNPRFHFEGEPDLREVEAEDDHEADDEEGQDEQEEEGGESDMFNDAWDVLDIARVIYEKDSNQEARLKLADVYSCLGDVSLETEKFDQAIPDFRSALSIKQTILDEDNRELAELHYKLALALEYSTSEQPQAIEETQNAVKVLRNRLSTLKEKQLAESGDVKGKGKESSVIVDSGRTSDIQKEIDEIQELIPDMEVKIEELRNPKQLEAQVDMLKEMLGLKGSTGLPAVPIPTNVNDLSSLVKKRKADNPATASEKVAKQPKTE</sequence>
<evidence type="ECO:0000256" key="5">
    <source>
        <dbReference type="ARBA" id="ARBA00023242"/>
    </source>
</evidence>
<dbReference type="PROSITE" id="PS50005">
    <property type="entry name" value="TPR"/>
    <property type="match status" value="1"/>
</dbReference>
<name>A0A8H7Q8D0_9FUNG</name>
<dbReference type="OrthoDB" id="5587616at2759"/>
<feature type="repeat" description="TPR" evidence="6">
    <location>
        <begin position="200"/>
        <end position="233"/>
    </location>
</feature>
<dbReference type="GO" id="GO:0006335">
    <property type="term" value="P:DNA replication-dependent chromatin assembly"/>
    <property type="evidence" value="ECO:0007669"/>
    <property type="project" value="TreeGrafter"/>
</dbReference>
<dbReference type="Proteomes" id="UP000612746">
    <property type="component" value="Unassembled WGS sequence"/>
</dbReference>
<evidence type="ECO:0000259" key="8">
    <source>
        <dbReference type="Pfam" id="PF10516"/>
    </source>
</evidence>
<evidence type="ECO:0000256" key="1">
    <source>
        <dbReference type="ARBA" id="ARBA00004123"/>
    </source>
</evidence>
<keyword evidence="5" id="KW-0539">Nucleus</keyword>
<comment type="similarity">
    <text evidence="2">Belongs to the NASP family.</text>
</comment>
<proteinExistence type="inferred from homology"/>
<reference evidence="9" key="1">
    <citation type="submission" date="2020-12" db="EMBL/GenBank/DDBJ databases">
        <title>Metabolic potential, ecology and presence of endohyphal bacteria is reflected in genomic diversity of Mucoromycotina.</title>
        <authorList>
            <person name="Muszewska A."/>
            <person name="Okrasinska A."/>
            <person name="Steczkiewicz K."/>
            <person name="Drgas O."/>
            <person name="Orlowska M."/>
            <person name="Perlinska-Lenart U."/>
            <person name="Aleksandrzak-Piekarczyk T."/>
            <person name="Szatraj K."/>
            <person name="Zielenkiewicz U."/>
            <person name="Pilsyk S."/>
            <person name="Malc E."/>
            <person name="Mieczkowski P."/>
            <person name="Kruszewska J.S."/>
            <person name="Biernat P."/>
            <person name="Pawlowska J."/>
        </authorList>
    </citation>
    <scope>NUCLEOTIDE SEQUENCE</scope>
    <source>
        <strain evidence="9">WA0000051536</strain>
    </source>
</reference>
<evidence type="ECO:0000256" key="6">
    <source>
        <dbReference type="PROSITE-ProRule" id="PRU00339"/>
    </source>
</evidence>
<feature type="region of interest" description="Disordered" evidence="7">
    <location>
        <begin position="114"/>
        <end position="173"/>
    </location>
</feature>
<gene>
    <name evidence="9" type="ORF">INT44_005123</name>
</gene>
<feature type="domain" description="Tetratricopeptide SHNi-TPR" evidence="8">
    <location>
        <begin position="200"/>
        <end position="235"/>
    </location>
</feature>
<keyword evidence="3" id="KW-0677">Repeat</keyword>
<keyword evidence="10" id="KW-1185">Reference proteome</keyword>
<evidence type="ECO:0000256" key="7">
    <source>
        <dbReference type="SAM" id="MobiDB-lite"/>
    </source>
</evidence>